<dbReference type="SMART" id="SM00360">
    <property type="entry name" value="RRM"/>
    <property type="match status" value="1"/>
</dbReference>
<sequence>MPMLFLPEMLPFHPSTPLIPVIPHITWTASSPISSPPSPPSWPLNLNTSPHPPIPSDFHLSSLPQSVSAPPTAPLRCTQHLGYTPLPSSLAINLPVQNPYKPSPKPQQFSKWSRKQIQNITENQHVTNLYIQNEPLQWTVVELHFILSKCGEVNDVFIPSKRAKNGKRFGFVRFRACRDIQRLISSINLIKVGNSSLQALIARGHDYTNQNHVNTNHTPKTLPPPPTYFVKTFADIAKKAIPACPKVFCDKANISFSTLKSETEWLSSCAFGVLTEPLEMHVVLQSFLKHGISVTVSDFGGVSILIKFPTSKDLSTLFESDHAWPAEIFDLLRPWKEKVFKPISWEISAQIDDISFHIDIDEIQHPPSVAILPSTSLVPAQKPSKSPSISPVFSKPSSSSHTSKHLPLPSGGASAVPSDQHNSDPFNLMPIIDGINRPMNERACSHILTAQNVHVVPSGNTSSSWSLSNSNLSGGSSCAAHNCVSPDNSSTDSSSPNFHVSPSIPTNSPFGSSSLYPVISFNNTGPLPFLSKPNHSLKRAQSLPSIHLFDFPPLSKPNPLITFSPS</sequence>
<evidence type="ECO:0000256" key="1">
    <source>
        <dbReference type="PROSITE-ProRule" id="PRU00176"/>
    </source>
</evidence>
<reference evidence="4" key="1">
    <citation type="submission" date="2022-02" db="EMBL/GenBank/DDBJ databases">
        <authorList>
            <person name="Henning P.M."/>
            <person name="McCubbin A.G."/>
            <person name="Shore J.S."/>
        </authorList>
    </citation>
    <scope>NUCLEOTIDE SEQUENCE</scope>
    <source>
        <strain evidence="4">F60SS</strain>
        <tissue evidence="4">Leaves</tissue>
    </source>
</reference>
<dbReference type="Proteomes" id="UP001141552">
    <property type="component" value="Unassembled WGS sequence"/>
</dbReference>
<keyword evidence="1" id="KW-0694">RNA-binding</keyword>
<accession>A0A9Q0GF82</accession>
<dbReference type="OrthoDB" id="360390at2759"/>
<protein>
    <recommendedName>
        <fullName evidence="3">RRM domain-containing protein</fullName>
    </recommendedName>
</protein>
<feature type="compositionally biased region" description="Low complexity" evidence="2">
    <location>
        <begin position="382"/>
        <end position="410"/>
    </location>
</feature>
<feature type="domain" description="RRM" evidence="3">
    <location>
        <begin position="127"/>
        <end position="204"/>
    </location>
</feature>
<gene>
    <name evidence="4" type="ORF">Tsubulata_021589</name>
</gene>
<comment type="caution">
    <text evidence="4">The sequence shown here is derived from an EMBL/GenBank/DDBJ whole genome shotgun (WGS) entry which is preliminary data.</text>
</comment>
<evidence type="ECO:0000313" key="4">
    <source>
        <dbReference type="EMBL" id="KAJ4849138.1"/>
    </source>
</evidence>
<dbReference type="Gene3D" id="3.30.70.330">
    <property type="match status" value="1"/>
</dbReference>
<evidence type="ECO:0000259" key="3">
    <source>
        <dbReference type="PROSITE" id="PS50102"/>
    </source>
</evidence>
<dbReference type="EMBL" id="JAKUCV010000691">
    <property type="protein sequence ID" value="KAJ4849138.1"/>
    <property type="molecule type" value="Genomic_DNA"/>
</dbReference>
<proteinExistence type="predicted"/>
<feature type="region of interest" description="Disordered" evidence="2">
    <location>
        <begin position="381"/>
        <end position="422"/>
    </location>
</feature>
<dbReference type="InterPro" id="IPR012677">
    <property type="entry name" value="Nucleotide-bd_a/b_plait_sf"/>
</dbReference>
<dbReference type="PROSITE" id="PS50102">
    <property type="entry name" value="RRM"/>
    <property type="match status" value="1"/>
</dbReference>
<dbReference type="InterPro" id="IPR000504">
    <property type="entry name" value="RRM_dom"/>
</dbReference>
<dbReference type="InterPro" id="IPR035979">
    <property type="entry name" value="RBD_domain_sf"/>
</dbReference>
<evidence type="ECO:0000313" key="5">
    <source>
        <dbReference type="Proteomes" id="UP001141552"/>
    </source>
</evidence>
<dbReference type="Pfam" id="PF00076">
    <property type="entry name" value="RRM_1"/>
    <property type="match status" value="1"/>
</dbReference>
<evidence type="ECO:0000256" key="2">
    <source>
        <dbReference type="SAM" id="MobiDB-lite"/>
    </source>
</evidence>
<reference evidence="4" key="2">
    <citation type="journal article" date="2023" name="Plants (Basel)">
        <title>Annotation of the Turnera subulata (Passifloraceae) Draft Genome Reveals the S-Locus Evolved after the Divergence of Turneroideae from Passifloroideae in a Stepwise Manner.</title>
        <authorList>
            <person name="Henning P.M."/>
            <person name="Roalson E.H."/>
            <person name="Mir W."/>
            <person name="McCubbin A.G."/>
            <person name="Shore J.S."/>
        </authorList>
    </citation>
    <scope>NUCLEOTIDE SEQUENCE</scope>
    <source>
        <strain evidence="4">F60SS</strain>
    </source>
</reference>
<keyword evidence="5" id="KW-1185">Reference proteome</keyword>
<dbReference type="GO" id="GO:0003723">
    <property type="term" value="F:RNA binding"/>
    <property type="evidence" value="ECO:0007669"/>
    <property type="project" value="UniProtKB-UniRule"/>
</dbReference>
<dbReference type="CDD" id="cd00590">
    <property type="entry name" value="RRM_SF"/>
    <property type="match status" value="1"/>
</dbReference>
<name>A0A9Q0GF82_9ROSI</name>
<organism evidence="4 5">
    <name type="scientific">Turnera subulata</name>
    <dbReference type="NCBI Taxonomy" id="218843"/>
    <lineage>
        <taxon>Eukaryota</taxon>
        <taxon>Viridiplantae</taxon>
        <taxon>Streptophyta</taxon>
        <taxon>Embryophyta</taxon>
        <taxon>Tracheophyta</taxon>
        <taxon>Spermatophyta</taxon>
        <taxon>Magnoliopsida</taxon>
        <taxon>eudicotyledons</taxon>
        <taxon>Gunneridae</taxon>
        <taxon>Pentapetalae</taxon>
        <taxon>rosids</taxon>
        <taxon>fabids</taxon>
        <taxon>Malpighiales</taxon>
        <taxon>Passifloraceae</taxon>
        <taxon>Turnera</taxon>
    </lineage>
</organism>
<dbReference type="SUPFAM" id="SSF54928">
    <property type="entry name" value="RNA-binding domain, RBD"/>
    <property type="match status" value="1"/>
</dbReference>
<dbReference type="AlphaFoldDB" id="A0A9Q0GF82"/>